<feature type="domain" description="Carboxylesterase type B" evidence="4">
    <location>
        <begin position="3"/>
        <end position="177"/>
    </location>
</feature>
<dbReference type="EC" id="3.1.1.-" evidence="3"/>
<dbReference type="PANTHER" id="PTHR11559">
    <property type="entry name" value="CARBOXYLESTERASE"/>
    <property type="match status" value="1"/>
</dbReference>
<evidence type="ECO:0000256" key="1">
    <source>
        <dbReference type="ARBA" id="ARBA00005964"/>
    </source>
</evidence>
<dbReference type="EMBL" id="JAUTXT010000026">
    <property type="protein sequence ID" value="KAK3673249.1"/>
    <property type="molecule type" value="Genomic_DNA"/>
</dbReference>
<protein>
    <recommendedName>
        <fullName evidence="3">Carboxylic ester hydrolase</fullName>
        <ecNumber evidence="3">3.1.1.-</ecNumber>
    </recommendedName>
</protein>
<dbReference type="GO" id="GO:0016787">
    <property type="term" value="F:hydrolase activity"/>
    <property type="evidence" value="ECO:0007669"/>
    <property type="project" value="UniProtKB-KW"/>
</dbReference>
<sequence length="248" mass="25760">MNGFRDQRLALHWVQENIAVFGGDPARVTIQGESSGGTSVGAQLLAYNGRNDKLFSGAITESGAPVSLGPDITVASWDPVIANISKAVGCDNSSDVLACFRSVDSAKMNAAINSTANRGARYGPLIDTSGGHQGDFIVGHAVTQMEAGKFVHVPWIIGHNTDEGAGFGAGNINTTQQFLAYLEKSQGLDNATAQDMAILYPDIPSIGIPATIHGRPGPDIGLQFKRGSAVGGDIAMAAPSRLAAQLWG</sequence>
<dbReference type="InterPro" id="IPR019826">
    <property type="entry name" value="Carboxylesterase_B_AS"/>
</dbReference>
<dbReference type="InterPro" id="IPR029058">
    <property type="entry name" value="AB_hydrolase_fold"/>
</dbReference>
<evidence type="ECO:0000313" key="5">
    <source>
        <dbReference type="EMBL" id="KAK3673249.1"/>
    </source>
</evidence>
<accession>A0AAE0WK82</accession>
<keyword evidence="6" id="KW-1185">Reference proteome</keyword>
<evidence type="ECO:0000256" key="3">
    <source>
        <dbReference type="RuleBase" id="RU361235"/>
    </source>
</evidence>
<evidence type="ECO:0000256" key="2">
    <source>
        <dbReference type="ARBA" id="ARBA00022801"/>
    </source>
</evidence>
<reference evidence="5" key="1">
    <citation type="submission" date="2023-07" db="EMBL/GenBank/DDBJ databases">
        <title>Black Yeasts Isolated from many extreme environments.</title>
        <authorList>
            <person name="Coleine C."/>
            <person name="Stajich J.E."/>
            <person name="Selbmann L."/>
        </authorList>
    </citation>
    <scope>NUCLEOTIDE SEQUENCE</scope>
    <source>
        <strain evidence="5">CCFEE 5485</strain>
    </source>
</reference>
<dbReference type="InterPro" id="IPR050309">
    <property type="entry name" value="Type-B_Carboxylest/Lipase"/>
</dbReference>
<evidence type="ECO:0000259" key="4">
    <source>
        <dbReference type="Pfam" id="PF00135"/>
    </source>
</evidence>
<comment type="caution">
    <text evidence="5">The sequence shown here is derived from an EMBL/GenBank/DDBJ whole genome shotgun (WGS) entry which is preliminary data.</text>
</comment>
<name>A0AAE0WK82_9PEZI</name>
<dbReference type="PROSITE" id="PS00122">
    <property type="entry name" value="CARBOXYLESTERASE_B_1"/>
    <property type="match status" value="1"/>
</dbReference>
<dbReference type="InterPro" id="IPR002018">
    <property type="entry name" value="CarbesteraseB"/>
</dbReference>
<keyword evidence="2 3" id="KW-0378">Hydrolase</keyword>
<dbReference type="Pfam" id="PF00135">
    <property type="entry name" value="COesterase"/>
    <property type="match status" value="1"/>
</dbReference>
<evidence type="ECO:0000313" key="6">
    <source>
        <dbReference type="Proteomes" id="UP001274830"/>
    </source>
</evidence>
<dbReference type="Gene3D" id="3.40.50.1820">
    <property type="entry name" value="alpha/beta hydrolase"/>
    <property type="match status" value="1"/>
</dbReference>
<comment type="similarity">
    <text evidence="1 3">Belongs to the type-B carboxylesterase/lipase family.</text>
</comment>
<dbReference type="Proteomes" id="UP001274830">
    <property type="component" value="Unassembled WGS sequence"/>
</dbReference>
<proteinExistence type="inferred from homology"/>
<dbReference type="AlphaFoldDB" id="A0AAE0WK82"/>
<dbReference type="SUPFAM" id="SSF53474">
    <property type="entry name" value="alpha/beta-Hydrolases"/>
    <property type="match status" value="1"/>
</dbReference>
<organism evidence="5 6">
    <name type="scientific">Recurvomyces mirabilis</name>
    <dbReference type="NCBI Taxonomy" id="574656"/>
    <lineage>
        <taxon>Eukaryota</taxon>
        <taxon>Fungi</taxon>
        <taxon>Dikarya</taxon>
        <taxon>Ascomycota</taxon>
        <taxon>Pezizomycotina</taxon>
        <taxon>Dothideomycetes</taxon>
        <taxon>Dothideomycetidae</taxon>
        <taxon>Mycosphaerellales</taxon>
        <taxon>Teratosphaeriaceae</taxon>
        <taxon>Recurvomyces</taxon>
    </lineage>
</organism>
<gene>
    <name evidence="5" type="ORF">LTR78_006794</name>
</gene>